<evidence type="ECO:0000256" key="1">
    <source>
        <dbReference type="SAM" id="MobiDB-lite"/>
    </source>
</evidence>
<reference evidence="2" key="1">
    <citation type="submission" date="2020-01" db="EMBL/GenBank/DDBJ databases">
        <title>Genome sequence of Kobresia littledalei, the first chromosome-level genome in the family Cyperaceae.</title>
        <authorList>
            <person name="Qu G."/>
        </authorList>
    </citation>
    <scope>NUCLEOTIDE SEQUENCE</scope>
    <source>
        <strain evidence="2">C.B.Clarke</strain>
        <tissue evidence="2">Leaf</tissue>
    </source>
</reference>
<name>A0A833QEA4_9POAL</name>
<organism evidence="2 3">
    <name type="scientific">Carex littledalei</name>
    <dbReference type="NCBI Taxonomy" id="544730"/>
    <lineage>
        <taxon>Eukaryota</taxon>
        <taxon>Viridiplantae</taxon>
        <taxon>Streptophyta</taxon>
        <taxon>Embryophyta</taxon>
        <taxon>Tracheophyta</taxon>
        <taxon>Spermatophyta</taxon>
        <taxon>Magnoliopsida</taxon>
        <taxon>Liliopsida</taxon>
        <taxon>Poales</taxon>
        <taxon>Cyperaceae</taxon>
        <taxon>Cyperoideae</taxon>
        <taxon>Cariceae</taxon>
        <taxon>Carex</taxon>
        <taxon>Carex subgen. Euthyceras</taxon>
    </lineage>
</organism>
<evidence type="ECO:0000313" key="2">
    <source>
        <dbReference type="EMBL" id="KAF3321903.1"/>
    </source>
</evidence>
<evidence type="ECO:0000313" key="3">
    <source>
        <dbReference type="Proteomes" id="UP000623129"/>
    </source>
</evidence>
<dbReference type="OrthoDB" id="1907500at2759"/>
<dbReference type="AlphaFoldDB" id="A0A833QEA4"/>
<dbReference type="PANTHER" id="PTHR33674">
    <property type="entry name" value="METHIONINE-S-OXIDE REDUCTASE"/>
    <property type="match status" value="1"/>
</dbReference>
<feature type="region of interest" description="Disordered" evidence="1">
    <location>
        <begin position="102"/>
        <end position="124"/>
    </location>
</feature>
<dbReference type="PANTHER" id="PTHR33674:SF8">
    <property type="entry name" value="OS01G0833400 PROTEIN"/>
    <property type="match status" value="1"/>
</dbReference>
<sequence>MNSFGSFSSTSIKEVTYSCGYCGYSLNLCSSNRNTENIDSKYGKAIRKGVVSFLSIDESRFAEREELKCMPYFNSKHSWGLFRKRTRLICRKCGNLIGSSYNEQDGGSAYAVESDDHKSSSITSVSPRKKYVIKINALQPTSDD</sequence>
<protein>
    <submittedName>
        <fullName evidence="2">Uncharacterized protein</fullName>
    </submittedName>
</protein>
<dbReference type="EMBL" id="SWLB01000026">
    <property type="protein sequence ID" value="KAF3321903.1"/>
    <property type="molecule type" value="Genomic_DNA"/>
</dbReference>
<proteinExistence type="predicted"/>
<keyword evidence="3" id="KW-1185">Reference proteome</keyword>
<gene>
    <name evidence="2" type="ORF">FCM35_KLT14119</name>
</gene>
<comment type="caution">
    <text evidence="2">The sequence shown here is derived from an EMBL/GenBank/DDBJ whole genome shotgun (WGS) entry which is preliminary data.</text>
</comment>
<dbReference type="InterPro" id="IPR045282">
    <property type="entry name" value="At4g08330-like"/>
</dbReference>
<dbReference type="Proteomes" id="UP000623129">
    <property type="component" value="Unassembled WGS sequence"/>
</dbReference>
<dbReference type="Pfam" id="PF24046">
    <property type="entry name" value="At4g08330"/>
    <property type="match status" value="1"/>
</dbReference>
<accession>A0A833QEA4</accession>